<evidence type="ECO:0000313" key="2">
    <source>
        <dbReference type="Proteomes" id="UP001383192"/>
    </source>
</evidence>
<dbReference type="AlphaFoldDB" id="A0AAW0CPD7"/>
<proteinExistence type="predicted"/>
<dbReference type="EMBL" id="JAYKXP010000032">
    <property type="protein sequence ID" value="KAK7041712.1"/>
    <property type="molecule type" value="Genomic_DNA"/>
</dbReference>
<organism evidence="1 2">
    <name type="scientific">Paramarasmius palmivorus</name>
    <dbReference type="NCBI Taxonomy" id="297713"/>
    <lineage>
        <taxon>Eukaryota</taxon>
        <taxon>Fungi</taxon>
        <taxon>Dikarya</taxon>
        <taxon>Basidiomycota</taxon>
        <taxon>Agaricomycotina</taxon>
        <taxon>Agaricomycetes</taxon>
        <taxon>Agaricomycetidae</taxon>
        <taxon>Agaricales</taxon>
        <taxon>Marasmiineae</taxon>
        <taxon>Marasmiaceae</taxon>
        <taxon>Paramarasmius</taxon>
    </lineage>
</organism>
<sequence>MLSQIHRLAQIRAHRTKKEKNVHQTPKALETILPLGLQTLSCRSCWYRIGELVWVILDKGSSSIPTWPGIIVAATPKVSLVCPQVVATSSGGHKEHWDLGSIFMDDSDFYEYKCRVELLGIPGSGRYATVEETQILPFSVCSATEELEVIKSDSDSKCVHIGKDLKLSLEKATTLYTDALQVVKQLCNVWSHSTSRDESETPLAPDHDGVWLGAENIVVGDIVMLRCSTQALIPNLDQFLPQGPGKRMRKMCQLQEYDTAYYGSSSRAVFLKINAFDFGQTQPEPSVVGDFYELVDGDHENVSRAHADAKDPQFQLLFLPINVPNNQEAMVPFSKIFGRYYRGISRSRAMAAWKTLFPISVIAESPEKWGAMWKLEGLVAADDIGDQAEDHPIVIMEYCDIARAELLEKAKNVVRRTV</sequence>
<dbReference type="GO" id="GO:0033553">
    <property type="term" value="C:rDNA heterochromatin"/>
    <property type="evidence" value="ECO:0007669"/>
    <property type="project" value="TreeGrafter"/>
</dbReference>
<gene>
    <name evidence="1" type="ORF">VNI00_009001</name>
</gene>
<protein>
    <submittedName>
        <fullName evidence="1">Uncharacterized protein</fullName>
    </submittedName>
</protein>
<comment type="caution">
    <text evidence="1">The sequence shown here is derived from an EMBL/GenBank/DDBJ whole genome shotgun (WGS) entry which is preliminary data.</text>
</comment>
<dbReference type="Proteomes" id="UP001383192">
    <property type="component" value="Unassembled WGS sequence"/>
</dbReference>
<name>A0AAW0CPD7_9AGAR</name>
<accession>A0AAW0CPD7</accession>
<reference evidence="1 2" key="1">
    <citation type="submission" date="2024-01" db="EMBL/GenBank/DDBJ databases">
        <title>A draft genome for a cacao thread blight-causing isolate of Paramarasmius palmivorus.</title>
        <authorList>
            <person name="Baruah I.K."/>
            <person name="Bukari Y."/>
            <person name="Amoako-Attah I."/>
            <person name="Meinhardt L.W."/>
            <person name="Bailey B.A."/>
            <person name="Cohen S.P."/>
        </authorList>
    </citation>
    <scope>NUCLEOTIDE SEQUENCE [LARGE SCALE GENOMIC DNA]</scope>
    <source>
        <strain evidence="1 2">GH-12</strain>
    </source>
</reference>
<dbReference type="InterPro" id="IPR038986">
    <property type="entry name" value="Clr2"/>
</dbReference>
<dbReference type="GO" id="GO:0070824">
    <property type="term" value="C:SHREC complex"/>
    <property type="evidence" value="ECO:0007669"/>
    <property type="project" value="InterPro"/>
</dbReference>
<dbReference type="PANTHER" id="PTHR38046:SF1">
    <property type="entry name" value="CRYPTIC LOCI REGULATOR 2"/>
    <property type="match status" value="1"/>
</dbReference>
<keyword evidence="2" id="KW-1185">Reference proteome</keyword>
<dbReference type="PANTHER" id="PTHR38046">
    <property type="entry name" value="CRYPTIC LOCI REGULATOR 2"/>
    <property type="match status" value="1"/>
</dbReference>
<evidence type="ECO:0000313" key="1">
    <source>
        <dbReference type="EMBL" id="KAK7041712.1"/>
    </source>
</evidence>
<dbReference type="GO" id="GO:0030466">
    <property type="term" value="P:silent mating-type cassette heterochromatin formation"/>
    <property type="evidence" value="ECO:0007669"/>
    <property type="project" value="TreeGrafter"/>
</dbReference>
<dbReference type="GO" id="GO:0031934">
    <property type="term" value="C:mating-type region heterochromatin"/>
    <property type="evidence" value="ECO:0007669"/>
    <property type="project" value="TreeGrafter"/>
</dbReference>